<gene>
    <name evidence="2" type="ORF">DBZ36_02150</name>
</gene>
<dbReference type="EMBL" id="RAQO01000002">
    <property type="protein sequence ID" value="RKF21473.1"/>
    <property type="molecule type" value="Genomic_DNA"/>
</dbReference>
<evidence type="ECO:0000256" key="1">
    <source>
        <dbReference type="SAM" id="MobiDB-lite"/>
    </source>
</evidence>
<dbReference type="AlphaFoldDB" id="A0A420ELB7"/>
<organism evidence="2 3">
    <name type="scientific">Alginatibacterium sediminis</name>
    <dbReference type="NCBI Taxonomy" id="2164068"/>
    <lineage>
        <taxon>Bacteria</taxon>
        <taxon>Pseudomonadati</taxon>
        <taxon>Pseudomonadota</taxon>
        <taxon>Gammaproteobacteria</taxon>
        <taxon>Alteromonadales</taxon>
        <taxon>Alteromonadaceae</taxon>
        <taxon>Alginatibacterium</taxon>
    </lineage>
</organism>
<feature type="region of interest" description="Disordered" evidence="1">
    <location>
        <begin position="187"/>
        <end position="206"/>
    </location>
</feature>
<feature type="compositionally biased region" description="Low complexity" evidence="1">
    <location>
        <begin position="240"/>
        <end position="250"/>
    </location>
</feature>
<feature type="compositionally biased region" description="Polar residues" evidence="1">
    <location>
        <begin position="46"/>
        <end position="68"/>
    </location>
</feature>
<protein>
    <submittedName>
        <fullName evidence="2">Catalase</fullName>
    </submittedName>
</protein>
<feature type="region of interest" description="Disordered" evidence="1">
    <location>
        <begin position="218"/>
        <end position="279"/>
    </location>
</feature>
<reference evidence="2 3" key="1">
    <citation type="submission" date="2018-09" db="EMBL/GenBank/DDBJ databases">
        <authorList>
            <person name="Wang Z."/>
        </authorList>
    </citation>
    <scope>NUCLEOTIDE SEQUENCE [LARGE SCALE GENOMIC DNA]</scope>
    <source>
        <strain evidence="2 3">ALS 81</strain>
    </source>
</reference>
<dbReference type="Pfam" id="PF12118">
    <property type="entry name" value="SprA-related"/>
    <property type="match status" value="1"/>
</dbReference>
<keyword evidence="3" id="KW-1185">Reference proteome</keyword>
<evidence type="ECO:0000313" key="3">
    <source>
        <dbReference type="Proteomes" id="UP000286482"/>
    </source>
</evidence>
<feature type="compositionally biased region" description="Low complexity" evidence="1">
    <location>
        <begin position="88"/>
        <end position="105"/>
    </location>
</feature>
<feature type="compositionally biased region" description="Polar residues" evidence="1">
    <location>
        <begin position="106"/>
        <end position="116"/>
    </location>
</feature>
<feature type="compositionally biased region" description="Basic and acidic residues" evidence="1">
    <location>
        <begin position="117"/>
        <end position="137"/>
    </location>
</feature>
<accession>A0A420ELB7</accession>
<dbReference type="InterPro" id="IPR021973">
    <property type="entry name" value="SprA-related"/>
</dbReference>
<evidence type="ECO:0000313" key="2">
    <source>
        <dbReference type="EMBL" id="RKF21473.1"/>
    </source>
</evidence>
<comment type="caution">
    <text evidence="2">The sequence shown here is derived from an EMBL/GenBank/DDBJ whole genome shotgun (WGS) entry which is preliminary data.</text>
</comment>
<proteinExistence type="predicted"/>
<sequence>MNINVTAPNMIPLAVNPPTDSARRDKLLREVIPPTKELSPYAKESQVGSQKDNFKSSTQPPATQQQESNKVEAANINDDLRIPDDPNDGQSGSQQDSSQSDAKQQNPNAGNQLSEQEQAKVRELEKRSLEVETHEQQHAAAGGQYASAPSYTYERGPDGKNYKVDGEVSIDVAPIANDPQATIDKMRQVKRAAQAPSQMSAADRQVASQAASQLAAAQRELAAQKREQIEGSQESDDEAQATQTAGQLQAFPEPEKKSSTDSEFEPFTPFELEPKNSQETFERNYAAIKESMDERISTIQNRYQNSYANLEIARPNLSITA</sequence>
<dbReference type="RefSeq" id="WP_120353276.1">
    <property type="nucleotide sequence ID" value="NZ_RAQO01000002.1"/>
</dbReference>
<dbReference type="Proteomes" id="UP000286482">
    <property type="component" value="Unassembled WGS sequence"/>
</dbReference>
<name>A0A420ELB7_9ALTE</name>
<dbReference type="OrthoDB" id="9812722at2"/>
<feature type="region of interest" description="Disordered" evidence="1">
    <location>
        <begin position="1"/>
        <end position="162"/>
    </location>
</feature>